<accession>A0ABU0ZQJ6</accession>
<reference evidence="1 2" key="1">
    <citation type="submission" date="2023-08" db="EMBL/GenBank/DDBJ databases">
        <title>Phytohabitans sansha sp. nov., isolated from marine sediment.</title>
        <authorList>
            <person name="Zhao Y."/>
            <person name="Yi K."/>
        </authorList>
    </citation>
    <scope>NUCLEOTIDE SEQUENCE [LARGE SCALE GENOMIC DNA]</scope>
    <source>
        <strain evidence="1 2">ZYX-F-186</strain>
    </source>
</reference>
<name>A0ABU0ZQJ6_9ACTN</name>
<dbReference type="RefSeq" id="WP_308716553.1">
    <property type="nucleotide sequence ID" value="NZ_JAVHUY010000040.1"/>
</dbReference>
<dbReference type="Proteomes" id="UP001230908">
    <property type="component" value="Unassembled WGS sequence"/>
</dbReference>
<evidence type="ECO:0000313" key="1">
    <source>
        <dbReference type="EMBL" id="MDQ7909297.1"/>
    </source>
</evidence>
<evidence type="ECO:0008006" key="3">
    <source>
        <dbReference type="Google" id="ProtNLM"/>
    </source>
</evidence>
<dbReference type="InterPro" id="IPR008930">
    <property type="entry name" value="Terpenoid_cyclase/PrenylTrfase"/>
</dbReference>
<comment type="caution">
    <text evidence="1">The sequence shown here is derived from an EMBL/GenBank/DDBJ whole genome shotgun (WGS) entry which is preliminary data.</text>
</comment>
<organism evidence="1 2">
    <name type="scientific">Phytohabitans maris</name>
    <dbReference type="NCBI Taxonomy" id="3071409"/>
    <lineage>
        <taxon>Bacteria</taxon>
        <taxon>Bacillati</taxon>
        <taxon>Actinomycetota</taxon>
        <taxon>Actinomycetes</taxon>
        <taxon>Micromonosporales</taxon>
        <taxon>Micromonosporaceae</taxon>
    </lineage>
</organism>
<gene>
    <name evidence="1" type="ORF">RB614_32730</name>
</gene>
<keyword evidence="2" id="KW-1185">Reference proteome</keyword>
<protein>
    <recommendedName>
        <fullName evidence="3">Prenyltransferase</fullName>
    </recommendedName>
</protein>
<dbReference type="SUPFAM" id="SSF48239">
    <property type="entry name" value="Terpenoid cyclases/Protein prenyltransferases"/>
    <property type="match status" value="1"/>
</dbReference>
<dbReference type="EMBL" id="JAVHUY010000040">
    <property type="protein sequence ID" value="MDQ7909297.1"/>
    <property type="molecule type" value="Genomic_DNA"/>
</dbReference>
<sequence length="294" mass="30490">MESYLTRAAAFLNGNARLIDRRRFDLVTGRDGGAGALAALAAYRNPDGGFGWGLEPDLRSPESQPAGALHAFEVLAEAGGGEFGVPLCDWLDSVTLGDGGLPFALPVTEPAGSSWVWTEAGTTASSAQITCAVAAAAHLVARHDPAVRDHPWLARASAYCRERIAALTALGHALEYRFMLLFLDAADGTWPGADGEARRLVGFLPASGTVPVEGGIEGESMRPLDFAPHPGPVRDLLPPALVEADLARLAAAQGEDGGWSVDFAAGSPAAALAWRGYATVAAVKTLASSLLRPA</sequence>
<evidence type="ECO:0000313" key="2">
    <source>
        <dbReference type="Proteomes" id="UP001230908"/>
    </source>
</evidence>
<proteinExistence type="predicted"/>